<comment type="caution">
    <text evidence="2">The sequence shown here is derived from an EMBL/GenBank/DDBJ whole genome shotgun (WGS) entry which is preliminary data.</text>
</comment>
<gene>
    <name evidence="2" type="ORF">LKD70_11970</name>
</gene>
<evidence type="ECO:0000313" key="3">
    <source>
        <dbReference type="Proteomes" id="UP001198151"/>
    </source>
</evidence>
<dbReference type="Proteomes" id="UP001198151">
    <property type="component" value="Unassembled WGS sequence"/>
</dbReference>
<keyword evidence="1" id="KW-0812">Transmembrane</keyword>
<reference evidence="2 3" key="1">
    <citation type="submission" date="2021-10" db="EMBL/GenBank/DDBJ databases">
        <title>Anaerobic single-cell dispensing facilitates the cultivation of human gut bacteria.</title>
        <authorList>
            <person name="Afrizal A."/>
        </authorList>
    </citation>
    <scope>NUCLEOTIDE SEQUENCE [LARGE SCALE GENOMIC DNA]</scope>
    <source>
        <strain evidence="2 3">CLA-AA-H200</strain>
    </source>
</reference>
<name>A0ABS8FYS3_9FIRM</name>
<evidence type="ECO:0000313" key="2">
    <source>
        <dbReference type="EMBL" id="MCC2255128.1"/>
    </source>
</evidence>
<dbReference type="InterPro" id="IPR012156">
    <property type="entry name" value="Cold_shock_CspA"/>
</dbReference>
<organism evidence="2 3">
    <name type="scientific">Ruminococcus turbiniformis</name>
    <dbReference type="NCBI Taxonomy" id="2881258"/>
    <lineage>
        <taxon>Bacteria</taxon>
        <taxon>Bacillati</taxon>
        <taxon>Bacillota</taxon>
        <taxon>Clostridia</taxon>
        <taxon>Eubacteriales</taxon>
        <taxon>Oscillospiraceae</taxon>
        <taxon>Ruminococcus</taxon>
    </lineage>
</organism>
<dbReference type="RefSeq" id="WP_227708229.1">
    <property type="nucleotide sequence ID" value="NZ_JAJEQX010000022.1"/>
</dbReference>
<feature type="transmembrane region" description="Helical" evidence="1">
    <location>
        <begin position="64"/>
        <end position="88"/>
    </location>
</feature>
<keyword evidence="1" id="KW-1133">Transmembrane helix</keyword>
<keyword evidence="1" id="KW-0472">Membrane</keyword>
<keyword evidence="3" id="KW-1185">Reference proteome</keyword>
<feature type="transmembrane region" description="Helical" evidence="1">
    <location>
        <begin position="37"/>
        <end position="57"/>
    </location>
</feature>
<dbReference type="EMBL" id="JAJEQX010000022">
    <property type="protein sequence ID" value="MCC2255128.1"/>
    <property type="molecule type" value="Genomic_DNA"/>
</dbReference>
<dbReference type="InterPro" id="IPR010718">
    <property type="entry name" value="DUF1294"/>
</dbReference>
<feature type="transmembrane region" description="Helical" evidence="1">
    <location>
        <begin position="5"/>
        <end position="21"/>
    </location>
</feature>
<protein>
    <submittedName>
        <fullName evidence="2">DUF1294 domain-containing protein</fullName>
    </submittedName>
</protein>
<evidence type="ECO:0000256" key="1">
    <source>
        <dbReference type="SAM" id="Phobius"/>
    </source>
</evidence>
<dbReference type="Pfam" id="PF06961">
    <property type="entry name" value="DUF1294"/>
    <property type="match status" value="1"/>
</dbReference>
<proteinExistence type="predicted"/>
<sequence>MRILLYYLILINLVTFVIYGADKWKAKAGKRRVPEKTLLVLTLIGGSVGALFAMLLFRHKTRKLKFVISVPVLLVVHCVLVAAAVWYWPGG</sequence>
<dbReference type="PIRSF" id="PIRSF002599">
    <property type="entry name" value="Cold_shock_A"/>
    <property type="match status" value="1"/>
</dbReference>
<accession>A0ABS8FYS3</accession>